<proteinExistence type="predicted"/>
<dbReference type="AlphaFoldDB" id="A0A4Y8LV59"/>
<dbReference type="OrthoDB" id="1786466at2"/>
<feature type="transmembrane region" description="Helical" evidence="1">
    <location>
        <begin position="222"/>
        <end position="240"/>
    </location>
</feature>
<evidence type="ECO:0000313" key="3">
    <source>
        <dbReference type="Proteomes" id="UP000297900"/>
    </source>
</evidence>
<feature type="transmembrane region" description="Helical" evidence="1">
    <location>
        <begin position="90"/>
        <end position="117"/>
    </location>
</feature>
<comment type="caution">
    <text evidence="2">The sequence shown here is derived from an EMBL/GenBank/DDBJ whole genome shotgun (WGS) entry which is preliminary data.</text>
</comment>
<keyword evidence="1" id="KW-0812">Transmembrane</keyword>
<keyword evidence="1" id="KW-1133">Transmembrane helix</keyword>
<feature type="transmembrane region" description="Helical" evidence="1">
    <location>
        <begin position="137"/>
        <end position="159"/>
    </location>
</feature>
<sequence>MATWSALFKKDFRLTRTVFFVGLVINFLILSLTLFVDVNTGDNLYLFIPLVVAIAFHILYLPILLFISLKTEANHLHLWLHNPRSAAALLLSKVLNGIVMAVVSLVVLYSMAGSLIISRFELIEAYWTDTWTAGLLIFPHILMISIMFGVWVILLWSLYHALKYRIGRWTWLALLGAVILPTWIAALIDSTDLFKQLTQWGSMELNFTTFLMDPIPLYAGEYLYHFIVIVGLFYLSTWIIDRKVEV</sequence>
<dbReference type="Proteomes" id="UP000297900">
    <property type="component" value="Unassembled WGS sequence"/>
</dbReference>
<keyword evidence="1" id="KW-0472">Membrane</keyword>
<organism evidence="2 3">
    <name type="scientific">Cohnella luojiensis</name>
    <dbReference type="NCBI Taxonomy" id="652876"/>
    <lineage>
        <taxon>Bacteria</taxon>
        <taxon>Bacillati</taxon>
        <taxon>Bacillota</taxon>
        <taxon>Bacilli</taxon>
        <taxon>Bacillales</taxon>
        <taxon>Paenibacillaceae</taxon>
        <taxon>Cohnella</taxon>
    </lineage>
</organism>
<feature type="transmembrane region" description="Helical" evidence="1">
    <location>
        <begin position="18"/>
        <end position="38"/>
    </location>
</feature>
<dbReference type="RefSeq" id="WP_135154149.1">
    <property type="nucleotide sequence ID" value="NZ_SOMN01000040.1"/>
</dbReference>
<gene>
    <name evidence="2" type="ORF">E2980_20690</name>
</gene>
<dbReference type="EMBL" id="SOMN01000040">
    <property type="protein sequence ID" value="TFE22812.1"/>
    <property type="molecule type" value="Genomic_DNA"/>
</dbReference>
<evidence type="ECO:0000313" key="2">
    <source>
        <dbReference type="EMBL" id="TFE22812.1"/>
    </source>
</evidence>
<name>A0A4Y8LV59_9BACL</name>
<protein>
    <submittedName>
        <fullName evidence="2">Uncharacterized protein</fullName>
    </submittedName>
</protein>
<feature type="transmembrane region" description="Helical" evidence="1">
    <location>
        <begin position="171"/>
        <end position="188"/>
    </location>
</feature>
<accession>A0A4Y8LV59</accession>
<feature type="transmembrane region" description="Helical" evidence="1">
    <location>
        <begin position="44"/>
        <end position="69"/>
    </location>
</feature>
<reference evidence="2 3" key="1">
    <citation type="submission" date="2019-03" db="EMBL/GenBank/DDBJ databases">
        <title>Cohnella endophytica sp. nov., a novel endophytic bacterium isolated from bark of Sonneratia apetala.</title>
        <authorList>
            <person name="Tuo L."/>
        </authorList>
    </citation>
    <scope>NUCLEOTIDE SEQUENCE [LARGE SCALE GENOMIC DNA]</scope>
    <source>
        <strain evidence="2 3">CCTCC AB 208254</strain>
    </source>
</reference>
<keyword evidence="3" id="KW-1185">Reference proteome</keyword>
<evidence type="ECO:0000256" key="1">
    <source>
        <dbReference type="SAM" id="Phobius"/>
    </source>
</evidence>